<dbReference type="InterPro" id="IPR036514">
    <property type="entry name" value="SGNH_hydro_sf"/>
</dbReference>
<dbReference type="InterPro" id="IPR013830">
    <property type="entry name" value="SGNH_hydro"/>
</dbReference>
<proteinExistence type="predicted"/>
<dbReference type="Gene3D" id="3.40.50.1110">
    <property type="entry name" value="SGNH hydrolase"/>
    <property type="match status" value="1"/>
</dbReference>
<dbReference type="SUPFAM" id="SSF52266">
    <property type="entry name" value="SGNH hydrolase"/>
    <property type="match status" value="1"/>
</dbReference>
<reference evidence="3" key="1">
    <citation type="journal article" date="2019" name="Int. J. Syst. Evol. Microbiol.">
        <title>The Global Catalogue of Microorganisms (GCM) 10K type strain sequencing project: providing services to taxonomists for standard genome sequencing and annotation.</title>
        <authorList>
            <consortium name="The Broad Institute Genomics Platform"/>
            <consortium name="The Broad Institute Genome Sequencing Center for Infectious Disease"/>
            <person name="Wu L."/>
            <person name="Ma J."/>
        </authorList>
    </citation>
    <scope>NUCLEOTIDE SEQUENCE [LARGE SCALE GENOMIC DNA]</scope>
    <source>
        <strain evidence="3">CECT 7131</strain>
    </source>
</reference>
<name>A0ABT8ABR3_9PROT</name>
<dbReference type="Pfam" id="PF16184">
    <property type="entry name" value="Cadherin_3"/>
    <property type="match status" value="1"/>
</dbReference>
<feature type="domain" description="SGNH hydrolase-type esterase" evidence="1">
    <location>
        <begin position="595"/>
        <end position="770"/>
    </location>
</feature>
<keyword evidence="3" id="KW-1185">Reference proteome</keyword>
<evidence type="ECO:0000313" key="2">
    <source>
        <dbReference type="EMBL" id="MDN3567165.1"/>
    </source>
</evidence>
<dbReference type="InterPro" id="IPR018511">
    <property type="entry name" value="Hemolysin-typ_Ca-bd_CS"/>
</dbReference>
<evidence type="ECO:0000259" key="1">
    <source>
        <dbReference type="Pfam" id="PF13472"/>
    </source>
</evidence>
<dbReference type="InterPro" id="IPR011049">
    <property type="entry name" value="Serralysin-like_metalloprot_C"/>
</dbReference>
<accession>A0ABT8ABR3</accession>
<dbReference type="EMBL" id="JAUFPN010000186">
    <property type="protein sequence ID" value="MDN3567165.1"/>
    <property type="molecule type" value="Genomic_DNA"/>
</dbReference>
<dbReference type="InterPro" id="IPR001343">
    <property type="entry name" value="Hemolysn_Ca-bd"/>
</dbReference>
<dbReference type="Gene3D" id="2.150.10.10">
    <property type="entry name" value="Serralysin-like metalloprotease, C-terminal"/>
    <property type="match status" value="1"/>
</dbReference>
<dbReference type="PRINTS" id="PR00313">
    <property type="entry name" value="CABNDNGRPT"/>
</dbReference>
<dbReference type="InterPro" id="IPR051532">
    <property type="entry name" value="Ester_Hydrolysis_Enzymes"/>
</dbReference>
<gene>
    <name evidence="2" type="ORF">QWZ14_22525</name>
</gene>
<dbReference type="Proteomes" id="UP001529369">
    <property type="component" value="Unassembled WGS sequence"/>
</dbReference>
<sequence length="940" mass="92315">MATVTGFDLNGSRAGLNEARAYVENAAAIDLAPVATVSAVGNFAGQSLRISGLLPETRIGFDGFASLSGANVRISGTTIGTITGGSNGVDIVIAFNASATAARIQTLIQELTFASTSDAPAASQAVTFNLAGTVRTAVISVTAVNDLPQLDLNGTASGTNGAASVREQTPTAIAPAAILTDADSPSLTALTATLTTRPNGDAVESLALGAAAAQLATAAGLAVGYNAATGSLGITGTAPQDTYQAILRGVVYDNLSDAPTGANRTVRVTANDGQGPSAARDLAVTLAAVNDAPVPDLNGSASGTSVTLAWRGGDPAVRIAPAGSILDADSANFNGGFLRAELTQNGTLADKLGILADGVVTLANGGATVAVNGTAIGTVSGGGNGAALVIGFTSASATPANVQAVLGRIGYSSTAASTATKQVTFTLNDGDGTANGGQATGSATATIALTAGGNIAPVLTGDLAAPIAGAAYVITTADLSFTDPDDLASGVTFTVSGAVNGGILVEGVTAGSFTGQQLAAGAVSFRFSDPGVTAASFAVSVEDGNEDGSTPVPRTFQFTASPPPSGTLSFADATQGVAADLAAASWHPALRMMPFGDSITNGDAPEGSDEHGYRGFLWQNLAGAGVLADFVGPNSNGLVPDPDHAGYPGETADDLLALLPSLLATYAPGAVLLLAGANDILQETNAQNSVGPEIRAMLDLLAQRSPATTVYVSTVLPLSGNTAEVDAVNVAIRAVVADAIGRGQTVRQVEMLSVSTADLFDGIHPTDGGYLEMAGYWTTAILADPPAGGPSTAIGAGVAALTGSAFNDLLTGDGGPNSLLGGGGNDWLAGGGGADTLSGGAGRDTLIGGQGADSLSGGAEADAFAFAAGFGGDTLADFRPGEDRLDLRALGLTIGSFDAWLGSHAVASGGDTIITIDADNTIALAGVAIASLRATDFAFA</sequence>
<dbReference type="SUPFAM" id="SSF51120">
    <property type="entry name" value="beta-Roll"/>
    <property type="match status" value="1"/>
</dbReference>
<evidence type="ECO:0000313" key="3">
    <source>
        <dbReference type="Proteomes" id="UP001529369"/>
    </source>
</evidence>
<dbReference type="Pfam" id="PF00353">
    <property type="entry name" value="HemolysinCabind"/>
    <property type="match status" value="1"/>
</dbReference>
<dbReference type="RefSeq" id="WP_290319177.1">
    <property type="nucleotide sequence ID" value="NZ_JAUFPN010000186.1"/>
</dbReference>
<dbReference type="Pfam" id="PF13472">
    <property type="entry name" value="Lipase_GDSL_2"/>
    <property type="match status" value="1"/>
</dbReference>
<dbReference type="PROSITE" id="PS00330">
    <property type="entry name" value="HEMOLYSIN_CALCIUM"/>
    <property type="match status" value="3"/>
</dbReference>
<dbReference type="PANTHER" id="PTHR30383">
    <property type="entry name" value="THIOESTERASE 1/PROTEASE 1/LYSOPHOSPHOLIPASE L1"/>
    <property type="match status" value="1"/>
</dbReference>
<organism evidence="2 3">
    <name type="scientific">Paeniroseomonas aquatica</name>
    <dbReference type="NCBI Taxonomy" id="373043"/>
    <lineage>
        <taxon>Bacteria</taxon>
        <taxon>Pseudomonadati</taxon>
        <taxon>Pseudomonadota</taxon>
        <taxon>Alphaproteobacteria</taxon>
        <taxon>Acetobacterales</taxon>
        <taxon>Acetobacteraceae</taxon>
        <taxon>Paeniroseomonas</taxon>
    </lineage>
</organism>
<comment type="caution">
    <text evidence="2">The sequence shown here is derived from an EMBL/GenBank/DDBJ whole genome shotgun (WGS) entry which is preliminary data.</text>
</comment>
<dbReference type="PANTHER" id="PTHR30383:SF5">
    <property type="entry name" value="SGNH HYDROLASE-TYPE ESTERASE DOMAIN-CONTAINING PROTEIN"/>
    <property type="match status" value="1"/>
</dbReference>
<protein>
    <submittedName>
        <fullName evidence="2">GDSL-type esterase/lipase family protein</fullName>
    </submittedName>
</protein>